<keyword evidence="4" id="KW-0521">NADP</keyword>
<evidence type="ECO:0000256" key="2">
    <source>
        <dbReference type="ARBA" id="ARBA00022741"/>
    </source>
</evidence>
<dbReference type="GO" id="GO:0046496">
    <property type="term" value="P:nicotinamide nucleotide metabolic process"/>
    <property type="evidence" value="ECO:0007669"/>
    <property type="project" value="UniProtKB-UniRule"/>
</dbReference>
<keyword evidence="8" id="KW-0963">Cytoplasm</keyword>
<dbReference type="PANTHER" id="PTHR12592:SF0">
    <property type="entry name" value="ATP-DEPENDENT (S)-NAD(P)H-HYDRATE DEHYDRATASE"/>
    <property type="match status" value="1"/>
</dbReference>
<dbReference type="GO" id="GO:0110051">
    <property type="term" value="P:metabolite repair"/>
    <property type="evidence" value="ECO:0007669"/>
    <property type="project" value="TreeGrafter"/>
</dbReference>
<feature type="binding site" evidence="8">
    <location>
        <begin position="173"/>
        <end position="179"/>
    </location>
    <ligand>
        <name>(6S)-NADPHX</name>
        <dbReference type="ChEBI" id="CHEBI:64076"/>
    </ligand>
</feature>
<dbReference type="SUPFAM" id="SSF53613">
    <property type="entry name" value="Ribokinase-like"/>
    <property type="match status" value="1"/>
</dbReference>
<dbReference type="GO" id="GO:0047453">
    <property type="term" value="F:ATP-dependent NAD(P)H-hydrate dehydratase activity"/>
    <property type="evidence" value="ECO:0007669"/>
    <property type="project" value="UniProtKB-UniRule"/>
</dbReference>
<evidence type="ECO:0000256" key="8">
    <source>
        <dbReference type="HAMAP-Rule" id="MF_03157"/>
    </source>
</evidence>
<comment type="caution">
    <text evidence="10">The sequence shown here is derived from an EMBL/GenBank/DDBJ whole genome shotgun (WGS) entry which is preliminary data.</text>
</comment>
<keyword evidence="5 8" id="KW-0520">NAD</keyword>
<evidence type="ECO:0000256" key="3">
    <source>
        <dbReference type="ARBA" id="ARBA00022840"/>
    </source>
</evidence>
<comment type="similarity">
    <text evidence="8">Belongs to the NnrD/CARKD family.</text>
</comment>
<dbReference type="AlphaFoldDB" id="A0AAD5SIS6"/>
<keyword evidence="6 8" id="KW-0456">Lyase</keyword>
<comment type="function">
    <text evidence="8">Catalyzes the dehydration of the S-form of NAD(P)HX at the expense of ATP, which is converted to ADP. Together with NAD(P)HX epimerase, which catalyzes the epimerization of the S- and R-forms, the enzyme allows the repair of both epimers of NAD(P)HX, a damaged form of NAD(P)H that is a result of enzymatic or heat-dependent hydration.</text>
</comment>
<evidence type="ECO:0000313" key="10">
    <source>
        <dbReference type="EMBL" id="KAJ3055503.1"/>
    </source>
</evidence>
<proteinExistence type="inferred from homology"/>
<evidence type="ECO:0000256" key="5">
    <source>
        <dbReference type="ARBA" id="ARBA00023027"/>
    </source>
</evidence>
<dbReference type="GO" id="GO:0005737">
    <property type="term" value="C:cytoplasm"/>
    <property type="evidence" value="ECO:0007669"/>
    <property type="project" value="UniProtKB-SubCell"/>
</dbReference>
<dbReference type="GO" id="GO:0005524">
    <property type="term" value="F:ATP binding"/>
    <property type="evidence" value="ECO:0007669"/>
    <property type="project" value="UniProtKB-KW"/>
</dbReference>
<keyword evidence="3 8" id="KW-0067">ATP-binding</keyword>
<feature type="domain" description="YjeF C-terminal" evidence="9">
    <location>
        <begin position="7"/>
        <end position="321"/>
    </location>
</feature>
<keyword evidence="2 8" id="KW-0547">Nucleotide-binding</keyword>
<dbReference type="CDD" id="cd01171">
    <property type="entry name" value="YXKO-related"/>
    <property type="match status" value="1"/>
</dbReference>
<dbReference type="EC" id="4.2.1.93" evidence="8"/>
<dbReference type="InterPro" id="IPR000631">
    <property type="entry name" value="CARKD"/>
</dbReference>
<dbReference type="Gene3D" id="3.40.1190.20">
    <property type="match status" value="1"/>
</dbReference>
<organism evidence="10 11">
    <name type="scientific">Rhizophlyctis rosea</name>
    <dbReference type="NCBI Taxonomy" id="64517"/>
    <lineage>
        <taxon>Eukaryota</taxon>
        <taxon>Fungi</taxon>
        <taxon>Fungi incertae sedis</taxon>
        <taxon>Chytridiomycota</taxon>
        <taxon>Chytridiomycota incertae sedis</taxon>
        <taxon>Chytridiomycetes</taxon>
        <taxon>Rhizophlyctidales</taxon>
        <taxon>Rhizophlyctidaceae</taxon>
        <taxon>Rhizophlyctis</taxon>
    </lineage>
</organism>
<comment type="subcellular location">
    <subcellularLocation>
        <location evidence="8">Cytoplasm</location>
    </subcellularLocation>
</comment>
<dbReference type="EMBL" id="JADGJD010000075">
    <property type="protein sequence ID" value="KAJ3055503.1"/>
    <property type="molecule type" value="Genomic_DNA"/>
</dbReference>
<feature type="binding site" evidence="8">
    <location>
        <position position="120"/>
    </location>
    <ligand>
        <name>(6S)-NADPHX</name>
        <dbReference type="ChEBI" id="CHEBI:64076"/>
    </ligand>
</feature>
<evidence type="ECO:0000256" key="4">
    <source>
        <dbReference type="ARBA" id="ARBA00022857"/>
    </source>
</evidence>
<evidence type="ECO:0000313" key="11">
    <source>
        <dbReference type="Proteomes" id="UP001212841"/>
    </source>
</evidence>
<keyword evidence="1 8" id="KW-0597">Phosphoprotein</keyword>
<name>A0AAD5SIS6_9FUNG</name>
<protein>
    <recommendedName>
        <fullName evidence="8">ATP-dependent (S)-NAD(P)H-hydrate dehydratase</fullName>
        <ecNumber evidence="8">4.2.1.93</ecNumber>
    </recommendedName>
    <alternativeName>
        <fullName evidence="8">ATP-dependent NAD(P)HX dehydratase</fullName>
    </alternativeName>
</protein>
<reference evidence="10" key="1">
    <citation type="submission" date="2020-05" db="EMBL/GenBank/DDBJ databases">
        <title>Phylogenomic resolution of chytrid fungi.</title>
        <authorList>
            <person name="Stajich J.E."/>
            <person name="Amses K."/>
            <person name="Simmons R."/>
            <person name="Seto K."/>
            <person name="Myers J."/>
            <person name="Bonds A."/>
            <person name="Quandt C.A."/>
            <person name="Barry K."/>
            <person name="Liu P."/>
            <person name="Grigoriev I."/>
            <person name="Longcore J.E."/>
            <person name="James T.Y."/>
        </authorList>
    </citation>
    <scope>NUCLEOTIDE SEQUENCE</scope>
    <source>
        <strain evidence="10">JEL0318</strain>
    </source>
</reference>
<comment type="catalytic activity">
    <reaction evidence="7 8">
        <text>(6S)-NADPHX + ATP = ADP + phosphate + NADPH + H(+)</text>
        <dbReference type="Rhea" id="RHEA:32231"/>
        <dbReference type="ChEBI" id="CHEBI:15378"/>
        <dbReference type="ChEBI" id="CHEBI:30616"/>
        <dbReference type="ChEBI" id="CHEBI:43474"/>
        <dbReference type="ChEBI" id="CHEBI:57783"/>
        <dbReference type="ChEBI" id="CHEBI:64076"/>
        <dbReference type="ChEBI" id="CHEBI:456216"/>
        <dbReference type="EC" id="4.2.1.93"/>
    </reaction>
</comment>
<evidence type="ECO:0000259" key="9">
    <source>
        <dbReference type="PROSITE" id="PS51383"/>
    </source>
</evidence>
<evidence type="ECO:0000256" key="1">
    <source>
        <dbReference type="ARBA" id="ARBA00022553"/>
    </source>
</evidence>
<comment type="cofactor">
    <cofactor evidence="8">
        <name>Mg(2+)</name>
        <dbReference type="ChEBI" id="CHEBI:18420"/>
    </cofactor>
</comment>
<evidence type="ECO:0000256" key="6">
    <source>
        <dbReference type="ARBA" id="ARBA00023239"/>
    </source>
</evidence>
<feature type="binding site" evidence="8">
    <location>
        <begin position="212"/>
        <end position="216"/>
    </location>
    <ligand>
        <name>ATP</name>
        <dbReference type="ChEBI" id="CHEBI:30616"/>
    </ligand>
</feature>
<dbReference type="InterPro" id="IPR029056">
    <property type="entry name" value="Ribokinase-like"/>
</dbReference>
<dbReference type="NCBIfam" id="TIGR00196">
    <property type="entry name" value="yjeF_cterm"/>
    <property type="match status" value="1"/>
</dbReference>
<feature type="binding site" evidence="8">
    <location>
        <begin position="231"/>
        <end position="240"/>
    </location>
    <ligand>
        <name>ATP</name>
        <dbReference type="ChEBI" id="CHEBI:30616"/>
    </ligand>
</feature>
<sequence length="332" mass="36166">MSTQSAILANFKRIIPPLTEALHKGQAGRIAVLGGSEDYTGAPYFAGIASLKVGADLCHVFCEKNAGQVIKSYSPELMVHPYLRHSGADDKKALADTIDKIVERVAGILPKLHVLVIGPGLSRDTVMVETTKKIMNEAKEKKMSMVIDADGLYVVQQNPDIIKGYPSVVLTPNANEFKRLCEAMGVDVEKTERAEQVKKLSEALGNVTIVSKGAQDIISNGKDVVVCDNPGSPRRCGGQGDLLSGSIATFLGWGKNYEKNVWEHSKDSDLDRNFATQLPLTAAWAACRLVRDCSRRAFSKHGRSMTTTDMIAELGDVFRQEYEVDQKDAVKG</sequence>
<feature type="binding site" evidence="8">
    <location>
        <position position="241"/>
    </location>
    <ligand>
        <name>(6S)-NADPHX</name>
        <dbReference type="ChEBI" id="CHEBI:64076"/>
    </ligand>
</feature>
<dbReference type="Pfam" id="PF01256">
    <property type="entry name" value="Carb_kinase"/>
    <property type="match status" value="1"/>
</dbReference>
<accession>A0AAD5SIS6</accession>
<dbReference type="FunFam" id="3.40.1190.20:FF:000023">
    <property type="entry name" value="ATP-dependent (S)-NAD(P)H-hydrate dehydratase"/>
    <property type="match status" value="1"/>
</dbReference>
<dbReference type="Proteomes" id="UP001212841">
    <property type="component" value="Unassembled WGS sequence"/>
</dbReference>
<keyword evidence="11" id="KW-1185">Reference proteome</keyword>
<dbReference type="PROSITE" id="PS51383">
    <property type="entry name" value="YJEF_C_3"/>
    <property type="match status" value="1"/>
</dbReference>
<dbReference type="HAMAP" id="MF_01965">
    <property type="entry name" value="NADHX_dehydratase"/>
    <property type="match status" value="1"/>
</dbReference>
<evidence type="ECO:0000256" key="7">
    <source>
        <dbReference type="ARBA" id="ARBA00047472"/>
    </source>
</evidence>
<gene>
    <name evidence="10" type="ORF">HK097_010278</name>
</gene>
<dbReference type="PANTHER" id="PTHR12592">
    <property type="entry name" value="ATP-DEPENDENT (S)-NAD(P)H-HYDRATE DEHYDRATASE FAMILY MEMBER"/>
    <property type="match status" value="1"/>
</dbReference>
<comment type="catalytic activity">
    <reaction evidence="8">
        <text>(6S)-NADHX + ATP = ADP + phosphate + NADH + H(+)</text>
        <dbReference type="Rhea" id="RHEA:19017"/>
        <dbReference type="ChEBI" id="CHEBI:15378"/>
        <dbReference type="ChEBI" id="CHEBI:30616"/>
        <dbReference type="ChEBI" id="CHEBI:43474"/>
        <dbReference type="ChEBI" id="CHEBI:57945"/>
        <dbReference type="ChEBI" id="CHEBI:64074"/>
        <dbReference type="ChEBI" id="CHEBI:456216"/>
        <dbReference type="EC" id="4.2.1.93"/>
    </reaction>
</comment>